<dbReference type="AlphaFoldDB" id="A0A9P8IIT6"/>
<dbReference type="Proteomes" id="UP000827133">
    <property type="component" value="Unassembled WGS sequence"/>
</dbReference>
<keyword evidence="2" id="KW-1185">Reference proteome</keyword>
<evidence type="ECO:0000313" key="1">
    <source>
        <dbReference type="EMBL" id="KAG9495008.1"/>
    </source>
</evidence>
<evidence type="ECO:0008006" key="3">
    <source>
        <dbReference type="Google" id="ProtNLM"/>
    </source>
</evidence>
<evidence type="ECO:0000313" key="2">
    <source>
        <dbReference type="Proteomes" id="UP000827133"/>
    </source>
</evidence>
<comment type="caution">
    <text evidence="1">The sequence shown here is derived from an EMBL/GenBank/DDBJ whole genome shotgun (WGS) entry which is preliminary data.</text>
</comment>
<proteinExistence type="predicted"/>
<dbReference type="GeneID" id="68321093"/>
<reference evidence="1" key="1">
    <citation type="journal article" date="2021" name="Mol. Plant Microbe Interact.">
        <title>Telomere to telomere genome assembly of Fusarium musae F31, causal agent of crown rot disease of banana.</title>
        <authorList>
            <person name="Degradi L."/>
            <person name="Tava V."/>
            <person name="Kunova A."/>
            <person name="Cortesi P."/>
            <person name="Saracchi M."/>
            <person name="Pasquali M."/>
        </authorList>
    </citation>
    <scope>NUCLEOTIDE SEQUENCE</scope>
    <source>
        <strain evidence="1">F31</strain>
    </source>
</reference>
<accession>A0A9P8IIT6</accession>
<organism evidence="1 2">
    <name type="scientific">Fusarium musae</name>
    <dbReference type="NCBI Taxonomy" id="1042133"/>
    <lineage>
        <taxon>Eukaryota</taxon>
        <taxon>Fungi</taxon>
        <taxon>Dikarya</taxon>
        <taxon>Ascomycota</taxon>
        <taxon>Pezizomycotina</taxon>
        <taxon>Sordariomycetes</taxon>
        <taxon>Hypocreomycetidae</taxon>
        <taxon>Hypocreales</taxon>
        <taxon>Nectriaceae</taxon>
        <taxon>Fusarium</taxon>
    </lineage>
</organism>
<gene>
    <name evidence="1" type="ORF">J7337_013237</name>
</gene>
<name>A0A9P8IIT6_9HYPO</name>
<dbReference type="EMBL" id="JAHBCI010000011">
    <property type="protein sequence ID" value="KAG9495008.1"/>
    <property type="molecule type" value="Genomic_DNA"/>
</dbReference>
<protein>
    <recommendedName>
        <fullName evidence="3">F-box domain-containing protein</fullName>
    </recommendedName>
</protein>
<dbReference type="KEGG" id="fmu:J7337_013237"/>
<sequence>MTSYFISGTIATTPEKMAIDALNTMNPTSSLESLPTEVLQSICAQFCRHCRGDTLIAHPKKPWTYETASDSNITSVPAKPSQDLCALSRVSRRFRDVAQPVLYHEFPKFEHRERRLEPFLQTVTSRPDLARAVKVMAWNADFADDLDLALAQKGYQQGLEVLGVDLNHVWRGRSDDPLELEHFKALHTFLSGE</sequence>
<dbReference type="RefSeq" id="XP_044674008.1">
    <property type="nucleotide sequence ID" value="XM_044830733.1"/>
</dbReference>